<name>A0A565CPS8_9BRAS</name>
<accession>A0A565CPS8</accession>
<dbReference type="InterPro" id="IPR000195">
    <property type="entry name" value="Rab-GAP-TBC_dom"/>
</dbReference>
<evidence type="ECO:0000256" key="1">
    <source>
        <dbReference type="ARBA" id="ARBA00004496"/>
    </source>
</evidence>
<keyword evidence="11" id="KW-0812">Transmembrane</keyword>
<feature type="transmembrane region" description="Helical" evidence="11">
    <location>
        <begin position="124"/>
        <end position="144"/>
    </location>
</feature>
<feature type="region of interest" description="Disordered" evidence="10">
    <location>
        <begin position="1"/>
        <end position="43"/>
    </location>
</feature>
<comment type="function">
    <text evidence="6">Acts as a GTPase activating protein for RAB7A. Does not act on RAB4, RAB5 or RAB6.</text>
</comment>
<evidence type="ECO:0000259" key="12">
    <source>
        <dbReference type="PROSITE" id="PS50086"/>
    </source>
</evidence>
<evidence type="ECO:0000313" key="14">
    <source>
        <dbReference type="Proteomes" id="UP000489600"/>
    </source>
</evidence>
<dbReference type="OrthoDB" id="10264062at2759"/>
<keyword evidence="2" id="KW-0343">GTPase activation</keyword>
<keyword evidence="11" id="KW-0472">Membrane</keyword>
<dbReference type="SMART" id="SM00164">
    <property type="entry name" value="TBC"/>
    <property type="match status" value="1"/>
</dbReference>
<gene>
    <name evidence="13" type="ORF">ANE_LOCUS26172</name>
</gene>
<feature type="domain" description="Rab-GAP TBC" evidence="12">
    <location>
        <begin position="366"/>
        <end position="576"/>
    </location>
</feature>
<evidence type="ECO:0000256" key="8">
    <source>
        <dbReference type="ARBA" id="ARBA00067480"/>
    </source>
</evidence>
<dbReference type="FunFam" id="1.10.8.270:FF:000005">
    <property type="entry name" value="TBC1 domain family member 15"/>
    <property type="match status" value="1"/>
</dbReference>
<dbReference type="SUPFAM" id="SSF47923">
    <property type="entry name" value="Ypt/Rab-GAP domain of gyp1p"/>
    <property type="match status" value="2"/>
</dbReference>
<dbReference type="InterPro" id="IPR021935">
    <property type="entry name" value="SGSM1/2_RBD"/>
</dbReference>
<comment type="caution">
    <text evidence="13">The sequence shown here is derived from an EMBL/GenBank/DDBJ whole genome shotgun (WGS) entry which is preliminary data.</text>
</comment>
<reference evidence="13" key="1">
    <citation type="submission" date="2019-07" db="EMBL/GenBank/DDBJ databases">
        <authorList>
            <person name="Dittberner H."/>
        </authorList>
    </citation>
    <scope>NUCLEOTIDE SEQUENCE [LARGE SCALE GENOMIC DNA]</scope>
</reference>
<evidence type="ECO:0000256" key="4">
    <source>
        <dbReference type="ARBA" id="ARBA00022553"/>
    </source>
</evidence>
<dbReference type="Gene3D" id="1.10.472.80">
    <property type="entry name" value="Ypt/Rab-GAP domain of gyp1p, domain 3"/>
    <property type="match status" value="1"/>
</dbReference>
<keyword evidence="11" id="KW-1133">Transmembrane helix</keyword>
<evidence type="ECO:0000256" key="2">
    <source>
        <dbReference type="ARBA" id="ARBA00022468"/>
    </source>
</evidence>
<keyword evidence="14" id="KW-1185">Reference proteome</keyword>
<keyword evidence="5" id="KW-0007">Acetylation</keyword>
<comment type="subunit">
    <text evidence="7">Interacts with non-phosphorylated form of RAB8A; phosphorylation of RAB8A at 'Thr-72' disrupts this interaction. Interacts with ARMC12.</text>
</comment>
<keyword evidence="4" id="KW-0597">Phosphoprotein</keyword>
<comment type="subcellular location">
    <subcellularLocation>
        <location evidence="1">Cytoplasm</location>
    </subcellularLocation>
</comment>
<dbReference type="GO" id="GO:0005096">
    <property type="term" value="F:GTPase activator activity"/>
    <property type="evidence" value="ECO:0007669"/>
    <property type="project" value="UniProtKB-KW"/>
</dbReference>
<dbReference type="Gene3D" id="2.30.29.230">
    <property type="match status" value="1"/>
</dbReference>
<organism evidence="13 14">
    <name type="scientific">Arabis nemorensis</name>
    <dbReference type="NCBI Taxonomy" id="586526"/>
    <lineage>
        <taxon>Eukaryota</taxon>
        <taxon>Viridiplantae</taxon>
        <taxon>Streptophyta</taxon>
        <taxon>Embryophyta</taxon>
        <taxon>Tracheophyta</taxon>
        <taxon>Spermatophyta</taxon>
        <taxon>Magnoliopsida</taxon>
        <taxon>eudicotyledons</taxon>
        <taxon>Gunneridae</taxon>
        <taxon>Pentapetalae</taxon>
        <taxon>rosids</taxon>
        <taxon>malvids</taxon>
        <taxon>Brassicales</taxon>
        <taxon>Brassicaceae</taxon>
        <taxon>Arabideae</taxon>
        <taxon>Arabis</taxon>
    </lineage>
</organism>
<evidence type="ECO:0000256" key="9">
    <source>
        <dbReference type="ARBA" id="ARBA00082539"/>
    </source>
</evidence>
<dbReference type="Pfam" id="PF00566">
    <property type="entry name" value="RabGAP-TBC"/>
    <property type="match status" value="1"/>
</dbReference>
<feature type="compositionally biased region" description="Basic and acidic residues" evidence="10">
    <location>
        <begin position="31"/>
        <end position="43"/>
    </location>
</feature>
<dbReference type="InterPro" id="IPR035969">
    <property type="entry name" value="Rab-GAP_TBC_sf"/>
</dbReference>
<evidence type="ECO:0000256" key="5">
    <source>
        <dbReference type="ARBA" id="ARBA00022990"/>
    </source>
</evidence>
<evidence type="ECO:0000256" key="10">
    <source>
        <dbReference type="SAM" id="MobiDB-lite"/>
    </source>
</evidence>
<proteinExistence type="predicted"/>
<dbReference type="Gene3D" id="1.10.8.270">
    <property type="entry name" value="putative rabgap domain of human tbc1 domain family member 14 like domains"/>
    <property type="match status" value="1"/>
</dbReference>
<dbReference type="Proteomes" id="UP000489600">
    <property type="component" value="Unassembled WGS sequence"/>
</dbReference>
<dbReference type="PANTHER" id="PTHR22957">
    <property type="entry name" value="TBC1 DOMAIN FAMILY MEMBER GTPASE-ACTIVATING PROTEIN"/>
    <property type="match status" value="1"/>
</dbReference>
<dbReference type="GO" id="GO:0005737">
    <property type="term" value="C:cytoplasm"/>
    <property type="evidence" value="ECO:0007669"/>
    <property type="project" value="UniProtKB-SubCell"/>
</dbReference>
<dbReference type="PROSITE" id="PS50086">
    <property type="entry name" value="TBC_RABGAP"/>
    <property type="match status" value="1"/>
</dbReference>
<evidence type="ECO:0000256" key="3">
    <source>
        <dbReference type="ARBA" id="ARBA00022490"/>
    </source>
</evidence>
<protein>
    <recommendedName>
        <fullName evidence="8">TBC1 domain family member 15</fullName>
    </recommendedName>
    <alternativeName>
        <fullName evidence="9">GTPase-activating protein RAB7</fullName>
    </alternativeName>
</protein>
<dbReference type="Pfam" id="PF12068">
    <property type="entry name" value="PH_RBD"/>
    <property type="match status" value="1"/>
</dbReference>
<dbReference type="EMBL" id="CABITT030000008">
    <property type="protein sequence ID" value="VVB15728.1"/>
    <property type="molecule type" value="Genomic_DNA"/>
</dbReference>
<evidence type="ECO:0000313" key="13">
    <source>
        <dbReference type="EMBL" id="VVB15728.1"/>
    </source>
</evidence>
<dbReference type="AlphaFoldDB" id="A0A565CPS8"/>
<dbReference type="FunFam" id="1.10.472.80:FF:000005">
    <property type="entry name" value="TBC1 domain family member 15"/>
    <property type="match status" value="1"/>
</dbReference>
<keyword evidence="3" id="KW-0963">Cytoplasm</keyword>
<evidence type="ECO:0000256" key="6">
    <source>
        <dbReference type="ARBA" id="ARBA00055283"/>
    </source>
</evidence>
<sequence>MSMEASELQDLSDDADYAASQQQGSASMMRCDSEKRSSSSEHEGAELIYTKDNVAIHPTQFASERISGRLKLTKQDSVLFLSWIPYKGEIPNAKLSDKDRSLYTITAVPFTEVRSIKRHTPALGWQYIIVVLSSGLAFAPLYFYSGGVREFLAIVKQHVFLARSAEDTNVLLVNDFQSPLQRTLSSLELPSSLPVASGQSTYPSDGGGSSNDNRISILSQYGLRKQKSHDPTRDLSIHLLEKFSLVTKFARETTTQLFSENNGFGSIDKRRNNQPVHSYPEKLSNIAEEKHHESSHSYPETDRLDNEEISNDIDVPADPLEFNNLSLVWGKPRQSPMGREEFTAFLDSEGRVVDSKALRKRVFYGGIEHQLRTEVWPFLLGYHAYDSTYAEREYHRSVKKKEYEDLKLQWKSISAEQAKRFTKYRERKGLIDKDVVRTDRAFEYYEGDDNLNVNIMRDILLTYSFYNFDLGYCQGMSDYLSPIMFVMEDESESFWCFVALMERLGPNFNRDQNGMHTQLFALSKLVELLDTPLHNYFKQNDCLNYFFCFRWILIQFKREFEYEKTMLLWEVLWTHYLSEHFHLYVCVAILKRCRSKIMGDQMDFDTLLKFINELSGHIDLDSTVRDAEALCICAGENGAASIPPGTPPSLPLDDGILYPQDDDIL</sequence>
<evidence type="ECO:0000256" key="11">
    <source>
        <dbReference type="SAM" id="Phobius"/>
    </source>
</evidence>
<evidence type="ECO:0000256" key="7">
    <source>
        <dbReference type="ARBA" id="ARBA00065268"/>
    </source>
</evidence>
<dbReference type="PANTHER" id="PTHR22957:SF502">
    <property type="entry name" value="SMALL G PROTEIN SIGNALING MODULATOR 2-RELATED"/>
    <property type="match status" value="1"/>
</dbReference>